<feature type="repeat" description="Xin" evidence="5">
    <location>
        <begin position="788"/>
        <end position="803"/>
    </location>
</feature>
<dbReference type="Proteomes" id="UP001178461">
    <property type="component" value="Chromosome 1"/>
</dbReference>
<feature type="repeat" description="Xin" evidence="5">
    <location>
        <begin position="1230"/>
        <end position="1245"/>
    </location>
</feature>
<accession>A0AA35NUU6</accession>
<feature type="region of interest" description="Disordered" evidence="6">
    <location>
        <begin position="2463"/>
        <end position="2506"/>
    </location>
</feature>
<feature type="compositionally biased region" description="Basic and acidic residues" evidence="6">
    <location>
        <begin position="202"/>
        <end position="219"/>
    </location>
</feature>
<feature type="compositionally biased region" description="Basic and acidic residues" evidence="6">
    <location>
        <begin position="2962"/>
        <end position="2993"/>
    </location>
</feature>
<evidence type="ECO:0000256" key="3">
    <source>
        <dbReference type="ARBA" id="ARBA00022949"/>
    </source>
</evidence>
<feature type="region of interest" description="Disordered" evidence="6">
    <location>
        <begin position="3609"/>
        <end position="3691"/>
    </location>
</feature>
<evidence type="ECO:0000256" key="1">
    <source>
        <dbReference type="ARBA" id="ARBA00004282"/>
    </source>
</evidence>
<feature type="repeat" description="Xin" evidence="5">
    <location>
        <begin position="1192"/>
        <end position="1207"/>
    </location>
</feature>
<dbReference type="GO" id="GO:0051015">
    <property type="term" value="F:actin filament binding"/>
    <property type="evidence" value="ECO:0007669"/>
    <property type="project" value="TreeGrafter"/>
</dbReference>
<feature type="compositionally biased region" description="Polar residues" evidence="6">
    <location>
        <begin position="2951"/>
        <end position="2961"/>
    </location>
</feature>
<evidence type="ECO:0000256" key="6">
    <source>
        <dbReference type="SAM" id="MobiDB-lite"/>
    </source>
</evidence>
<gene>
    <name evidence="8" type="ORF">PODLI_1B008956</name>
</gene>
<sequence length="3896" mass="439239">MIHLSSGHVKLVLLLTPSLTRQSDEEVETERSLRSPAFKIQPGSHSVIPGKDPEAKGGKPLFDKMPPVNAQNNNAEGSVGGKKSASGQPGGTSQSNKEPQEVVSLKERMALYQAAMSKVEISNSSANALDETEACRIPGGLASVKNQFEKAETATSQSAQYQYQQKSVQKVTSRSQATMSSSSSTETRVNEVASKATQREAFQSEKVSHREQGLSEAKRASNVTQSVEETVVNAATDEEIPKISTQSLKQHFEKTAQFHSGRESGTPAKQIKIENEYQEMAWPSAAFSSSAEVASANRQQGIYMARETECTSAALAAAYSCSSKYASTEEFPPPPSPDLLQAPPEMTEFSQSPESSPSPLKQPLPKDLYSKQRNLYELKRLYKHIHPELRKNLEKDYFNDISDIVSSDTEISSSTARDVRQARYVFENTESSPQKCMSPEREYLEWDEILKGEVQSMRWIFENQPLDSIKDESPDPDNVKSIASQEIIAGGDVKYTTWMFENQPIDALGGHSSDNTESADRIPELARGDVRTAAWMFETQPLDSMNKIHHEKDQESNETSDEEITGGDVKTVRYMFETQHLDSIGQLYSVDEAKLLQLRSELQEIKGGVKRSIRHFETLPMYVIRNNLGQMLEIKTVHREDLERGDVRTVRWMFETQPLDMINKDSLEIKVVRGISMEEGVKGEVGRAKWLFETQPLDAIKEETEETVVEKEVILGTDVCRKCWLFETQPLDTLKESEDENPQPTEEIIGGDVNTTKHLFETLPMDMLKDSPDVGKLQKMAATEEEKGDVRHQKWIFETKPLEQIREEKKEVIRTVRLEEIDKGDVSSCKHAFEMCRFRKHDDSCKIHVEGVTRGAVKLNKGLFETTPLYAIQDRHGKYHEVKTIRQEEVVRGDVRNCRWLFETRPIDQFDESIEKIEIIKGISSQEVQSGDVKTAKWLFETQPLDSIKYFSNVEDEESTEQTEATEIVKGNVKTCRWLFETQPMESLYDKEKVTTDSEEIRRGDVKTCTWLFETQPLDAIREEAETAIKLHTMEQEDIQGSVVRTACFLFETENLENIQGEEEKELKRVVEIDIQPGDVSTMRYKFENQSLDSINVSSEEVVNKIKTIQSEDIQKGDVLRCCWLFENQSIDEITDHQGDRTSVKTVTDIQGGNVRKGCFIFETFSLDQIKDESSVDVSTKKTISEEEIAKGDVKSYRMLFETQPLYAIQDKEGYYHEVTTVKKEEVIHGDVRGTRWLFETKPLGSINKSDNVYVIKSVTQEDIQKGDVSSVRYRFETQPLDTISDEEKFIVPTVNTVQGGNVKANKKLFESEESQGGMYVRTVSVSEIQQGNVKTSTWLFETHTMDEIRGEGSEYKDVKTVTKEDVQEGDVQHAVWLFENQPLDSIKETDENDTKIDKEEIPQADVKTTTWLFETTPFHEFNESRVEKEEIIGKSVKETLKELYSHKVVESHGIILEADEIGDVRMTKYKLMNQEAPEIQKEEIIRGDLANIMLNLLSKPGPIERETKVNEDEKGNVNLAKEQLLNRSTDVHIEKEEVVRGDIQQAIKNLFSKDSSVKRGILIQENERGDINMTVYSLFHKKDSDKIEQEEVICGDVKRTIHSLLSSAMNYEISERPKIDDSERGNVQFFTTCIEAGALDYLRLLQTGENETFARHNQEEEEEEIIGGDVEATKLLLKKKKSQIQRTVEETDIIPGDVCNAVKIFTTEPQNISCHVCKEEIIRGDLKAALNSLSQAINQTTVTEKEEIIKADILAILKSLKESASQLKETEKPDVIPGDIKQAIESLEKARNTKGQVLREEVVRGDLESTLRSLKAAQQSFKSVSKEEMVRRDVQVEVESFLETSAETKTKLQQTGTGREMKRLTEQLHEPPQQLVKKQVNVTESSQNNIEECHRELHEGMKSGETSVLTGGTRAIHSVQKWSSKAHESDKKNVKCLSNSQHKVTEKVDKSTNKVRVQNIVKREAKSHTDQYVIDQPALPSTIQKSERTEKSEGGGTLRKGSSPGIVPSAKQVMTGKKQNVFQECKDEEYFDMSVQEERKEKSKLSAREYSPHRRGAEQLVNMSTGVISKATGHVEAQGAQQDRKQSQYSKAVCQEKKKNVKATQAEVSMASEQNIKTNKKVRVTQEMHSQFKEAERKQDIIQQNEKSTVKFQGKAKVEAAALDFRGVVKNPLNPNKNPKGPDRTEIDSPPPPPPPPSPPISVTSSEADLPLPPPPPLTHFMMASDRQSFPSPPPPIGQAKAEYEHFPPPPPPPIEDEHELVALASSPVPQPFAVHQAKQRKEHFLKRLDNTLQQSTQLHASVKPGKAPHSKKHPPIELTKESEAPQPKTSHKVHPSIVQKHQENNATKIMEENMESTTTRNVVSCEKREERVCARAEEVRRPASVMEVIKLEPSPLKKTSPFPLVKSPSLPADVTQASPKPYVRKFKTPLMIAEEKYRQQREQMEQKQTQDVCKVVMRRNSEASGSSVQTEPEHCLPVLKPDKQDQTPLPGLLPSAPDRPTQPECQGKAQVMVSQSNKLQSMSTVLAAEQSQTIVRISAEEHTQKTSTHESENLTKHCVSSQKVQTHEEHPMHAGEQHKNVEHLHMPKSKLVSPTFNVRTVKLPTLEQSSYETHKESEMHKKQEGTSFQNAVKQEVQEKQKDNVSNSIRKKQSTTKTNNQVNVDEKMQLGKGLLKYTEGKQDGREKDSSEVKQILVQRKETGTEEMKQERVSLAVERKQKQVIACPKEEKVIIQRKQDEVSNKSEKMVKQKIIDMHQESQTSISQKEKTFVSETNAQNKKLSQKTSSLQGKEYAQEKSTQQKKGLLKATEMKQELAQKKTLSSVSPGGSLQSNEKSPVDILEFLRKREEVQQVLSRVKEFETEPNKNGLKTLQAFLNVIPEWLVEQDRKQNLAYFTQGNDVEKMKEELSLIKDQATKMLESFEEAIQTAMNSTKPQKPRKEFPKVGGSLQKTAKVSIGSSRKESQETKEMIKDTRAHREVKQQVSEHRFSETRTSSPSTLRMRAPSPTYITIESRCIESPLREVLSPVQRESTPVPPSPPPKSTTPTSKMQRPAACLSPSPPRSRSEQLAKLKDTTVKLAQGATQNRSVTPVPIVEKRSEIVKSPATLRRQIKIEARQSDVLTSKMSSINESQITAGTVKKARDESKTNKTHISKKGGNIPEGLEPHGQNMDSVCRTQNIEVSKTGPQGLVQKAEVPELIIPIRKEPSASERLGKESEDKIHVVLGTLHDKPVAEVKTKKKYVENGVISGKIKEERHRVRKEELSQTSQESEKRLDSFQKFPGKWQREPKENAPCKQKQCAIKEHPLEPRVCFDAKFHTECSSGMDTFENTVVESRTATSTSRSADGMQSGFGFKRAPPTYEDVISGHILDISAADSPEELLRNFQKTWQESERVFKSLGYTVSDAAEAEVRSSFHEEAEFISETATSGKGNVPTFKLSLGNYASLHGKIYCKPHFKQLFKSKGNYDEGFGHKQHKELWIPKDQKGPIGCVRAQEVHSSISKTDKPTDQISNPGRRRGHRETLGENLKQNTEWGKLNVTWPPSMETPKKSFSIEEEVKVNKPKWPPEVSEQEVVRTCLNPCVGDRNQHQLANGDDYIWETKEKKRGETVDSQSIGQPFPTSASQGVEATNTSMTRTCEVGKKGGNETRQGKTSEAEESEKEKESGKNVKECDNTTMKGTEKEMDGRNSKADVAEVIPVTNTDEDIILPNNKDITFNSSNNNNNNNNSCISAFPHQNIGRQEVSLGDMHSLLGEKSAPYVYAFERPERDTGNSEQLSRTDPDMGYSAEALNLVEESIKRKVTTTSDSLIRHNNKIASCQKPRASNAVILKEVANATYPLDSELLGTREAVRHAKKLNTISSGNADTFFYPTMTALVCWALLAQPKMFPARIQKTL</sequence>
<feature type="region of interest" description="Disordered" evidence="6">
    <location>
        <begin position="2819"/>
        <end position="2838"/>
    </location>
</feature>
<dbReference type="GO" id="GO:0001725">
    <property type="term" value="C:stress fiber"/>
    <property type="evidence" value="ECO:0007669"/>
    <property type="project" value="TreeGrafter"/>
</dbReference>
<comment type="subcellular location">
    <subcellularLocation>
        <location evidence="1">Cell junction</location>
    </subcellularLocation>
</comment>
<name>A0AA35NUU6_9SAUR</name>
<feature type="repeat" description="Xin" evidence="5">
    <location>
        <begin position="528"/>
        <end position="543"/>
    </location>
</feature>
<feature type="region of interest" description="Disordered" evidence="6">
    <location>
        <begin position="3136"/>
        <end position="3169"/>
    </location>
</feature>
<evidence type="ECO:0000313" key="8">
    <source>
        <dbReference type="EMBL" id="CAI5762340.1"/>
    </source>
</evidence>
<feature type="repeat" description="Xin" evidence="5">
    <location>
        <begin position="491"/>
        <end position="506"/>
    </location>
</feature>
<feature type="repeat" description="Xin" evidence="5">
    <location>
        <begin position="1078"/>
        <end position="1093"/>
    </location>
</feature>
<feature type="repeat" description="Xin" evidence="5">
    <location>
        <begin position="717"/>
        <end position="732"/>
    </location>
</feature>
<feature type="repeat" description="Xin" evidence="5">
    <location>
        <begin position="452"/>
        <end position="467"/>
    </location>
</feature>
<proteinExistence type="inferred from homology"/>
<keyword evidence="9" id="KW-1185">Reference proteome</keyword>
<keyword evidence="2" id="KW-0677">Repeat</keyword>
<feature type="compositionally biased region" description="Low complexity" evidence="6">
    <location>
        <begin position="2171"/>
        <end position="2180"/>
    </location>
</feature>
<feature type="compositionally biased region" description="Polar residues" evidence="6">
    <location>
        <begin position="3611"/>
        <end position="3637"/>
    </location>
</feature>
<dbReference type="PROSITE" id="PS51389">
    <property type="entry name" value="XIN"/>
    <property type="match status" value="22"/>
</dbReference>
<feature type="compositionally biased region" description="Low complexity" evidence="6">
    <location>
        <begin position="338"/>
        <end position="366"/>
    </location>
</feature>
<dbReference type="InterPro" id="IPR012510">
    <property type="entry name" value="Actin-binding_Xin_repeat"/>
</dbReference>
<feature type="repeat" description="Xin" evidence="5">
    <location>
        <begin position="567"/>
        <end position="582"/>
    </location>
</feature>
<feature type="region of interest" description="Disordered" evidence="6">
    <location>
        <begin position="171"/>
        <end position="225"/>
    </location>
</feature>
<feature type="compositionally biased region" description="Low complexity" evidence="6">
    <location>
        <begin position="171"/>
        <end position="187"/>
    </location>
</feature>
<feature type="repeat" description="Xin" evidence="5">
    <location>
        <begin position="1153"/>
        <end position="1168"/>
    </location>
</feature>
<feature type="signal peptide" evidence="7">
    <location>
        <begin position="1"/>
        <end position="22"/>
    </location>
</feature>
<keyword evidence="7" id="KW-0732">Signal</keyword>
<evidence type="ECO:0000256" key="2">
    <source>
        <dbReference type="ARBA" id="ARBA00022737"/>
    </source>
</evidence>
<organism evidence="8 9">
    <name type="scientific">Podarcis lilfordi</name>
    <name type="common">Lilford's wall lizard</name>
    <dbReference type="NCBI Taxonomy" id="74358"/>
    <lineage>
        <taxon>Eukaryota</taxon>
        <taxon>Metazoa</taxon>
        <taxon>Chordata</taxon>
        <taxon>Craniata</taxon>
        <taxon>Vertebrata</taxon>
        <taxon>Euteleostomi</taxon>
        <taxon>Lepidosauria</taxon>
        <taxon>Squamata</taxon>
        <taxon>Bifurcata</taxon>
        <taxon>Unidentata</taxon>
        <taxon>Episquamata</taxon>
        <taxon>Laterata</taxon>
        <taxon>Lacertibaenia</taxon>
        <taxon>Lacertidae</taxon>
        <taxon>Podarcis</taxon>
    </lineage>
</organism>
<feature type="region of interest" description="Disordered" evidence="6">
    <location>
        <begin position="3498"/>
        <end position="3522"/>
    </location>
</feature>
<reference evidence="8" key="1">
    <citation type="submission" date="2022-12" db="EMBL/GenBank/DDBJ databases">
        <authorList>
            <person name="Alioto T."/>
            <person name="Alioto T."/>
            <person name="Gomez Garrido J."/>
        </authorList>
    </citation>
    <scope>NUCLEOTIDE SEQUENCE</scope>
</reference>
<dbReference type="PANTHER" id="PTHR22591">
    <property type="entry name" value="XIN"/>
    <property type="match status" value="1"/>
</dbReference>
<feature type="region of interest" description="Disordered" evidence="6">
    <location>
        <begin position="326"/>
        <end position="366"/>
    </location>
</feature>
<feature type="compositionally biased region" description="Basic and acidic residues" evidence="6">
    <location>
        <begin position="3640"/>
        <end position="3691"/>
    </location>
</feature>
<feature type="repeat" description="Xin" evidence="5">
    <location>
        <begin position="1267"/>
        <end position="1282"/>
    </location>
</feature>
<evidence type="ECO:0000313" key="9">
    <source>
        <dbReference type="Proteomes" id="UP001178461"/>
    </source>
</evidence>
<feature type="region of interest" description="Disordered" evidence="6">
    <location>
        <begin position="2170"/>
        <end position="2259"/>
    </location>
</feature>
<feature type="repeat" description="Xin" evidence="5">
    <location>
        <begin position="1370"/>
        <end position="1385"/>
    </location>
</feature>
<feature type="compositionally biased region" description="Polar residues" evidence="6">
    <location>
        <begin position="2773"/>
        <end position="2791"/>
    </location>
</feature>
<feature type="repeat" description="Xin" evidence="5">
    <location>
        <begin position="893"/>
        <end position="908"/>
    </location>
</feature>
<feature type="compositionally biased region" description="Polar residues" evidence="6">
    <location>
        <begin position="2821"/>
        <end position="2837"/>
    </location>
</feature>
<feature type="compositionally biased region" description="Pro residues" evidence="6">
    <location>
        <begin position="2190"/>
        <end position="2201"/>
    </location>
</feature>
<feature type="repeat" description="Xin" evidence="5">
    <location>
        <begin position="645"/>
        <end position="660"/>
    </location>
</feature>
<protein>
    <submittedName>
        <fullName evidence="8">Actin-binding repeat-containing 2</fullName>
    </submittedName>
</protein>
<dbReference type="GO" id="GO:0005925">
    <property type="term" value="C:focal adhesion"/>
    <property type="evidence" value="ECO:0007669"/>
    <property type="project" value="TreeGrafter"/>
</dbReference>
<dbReference type="SUPFAM" id="SSF57716">
    <property type="entry name" value="Glucocorticoid receptor-like (DNA-binding domain)"/>
    <property type="match status" value="1"/>
</dbReference>
<feature type="repeat" description="Xin" evidence="5">
    <location>
        <begin position="751"/>
        <end position="766"/>
    </location>
</feature>
<evidence type="ECO:0000256" key="7">
    <source>
        <dbReference type="SAM" id="SignalP"/>
    </source>
</evidence>
<feature type="repeat" description="Xin" evidence="5">
    <location>
        <begin position="1332"/>
        <end position="1347"/>
    </location>
</feature>
<feature type="repeat" description="Xin" evidence="5">
    <location>
        <begin position="1405"/>
        <end position="1420"/>
    </location>
</feature>
<evidence type="ECO:0000256" key="5">
    <source>
        <dbReference type="PROSITE-ProRule" id="PRU00721"/>
    </source>
</evidence>
<dbReference type="EMBL" id="OX395126">
    <property type="protein sequence ID" value="CAI5762340.1"/>
    <property type="molecule type" value="Genomic_DNA"/>
</dbReference>
<dbReference type="GO" id="GO:0007015">
    <property type="term" value="P:actin filament organization"/>
    <property type="evidence" value="ECO:0007669"/>
    <property type="project" value="TreeGrafter"/>
</dbReference>
<feature type="repeat" description="Xin" evidence="5">
    <location>
        <begin position="1117"/>
        <end position="1132"/>
    </location>
</feature>
<feature type="region of interest" description="Disordered" evidence="6">
    <location>
        <begin position="21"/>
        <end position="101"/>
    </location>
</feature>
<keyword evidence="3" id="KW-0965">Cell junction</keyword>
<dbReference type="PANTHER" id="PTHR22591:SF1">
    <property type="entry name" value="XIN ACTIN-BINDING REPEAT-CONTAINING PROTEIN 2"/>
    <property type="match status" value="1"/>
</dbReference>
<feature type="region of interest" description="Disordered" evidence="6">
    <location>
        <begin position="1969"/>
        <end position="2015"/>
    </location>
</feature>
<dbReference type="InterPro" id="IPR030072">
    <property type="entry name" value="XIRP1/XIRP2"/>
</dbReference>
<feature type="region of interest" description="Disordered" evidence="6">
    <location>
        <begin position="2932"/>
        <end position="3005"/>
    </location>
</feature>
<dbReference type="Pfam" id="PF08043">
    <property type="entry name" value="Xin"/>
    <property type="match status" value="19"/>
</dbReference>
<feature type="compositionally biased region" description="Polar residues" evidence="6">
    <location>
        <begin position="85"/>
        <end position="97"/>
    </location>
</feature>
<feature type="region of interest" description="Disordered" evidence="6">
    <location>
        <begin position="2760"/>
        <end position="2807"/>
    </location>
</feature>
<evidence type="ECO:0000256" key="4">
    <source>
        <dbReference type="ARBA" id="ARBA00023203"/>
    </source>
</evidence>
<feature type="repeat" description="Xin" evidence="5">
    <location>
        <begin position="1004"/>
        <end position="1019"/>
    </location>
</feature>
<feature type="repeat" description="Xin" evidence="5">
    <location>
        <begin position="931"/>
        <end position="946"/>
    </location>
</feature>
<feature type="compositionally biased region" description="Pro residues" evidence="6">
    <location>
        <begin position="3036"/>
        <end position="3045"/>
    </location>
</feature>
<comment type="domain">
    <text evidence="5">Xin repeats bind F-actin.</text>
</comment>
<feature type="chain" id="PRO_5041431500" evidence="7">
    <location>
        <begin position="23"/>
        <end position="3896"/>
    </location>
</feature>
<feature type="compositionally biased region" description="Basic and acidic residues" evidence="6">
    <location>
        <begin position="2316"/>
        <end position="2325"/>
    </location>
</feature>
<feature type="region of interest" description="Disordered" evidence="6">
    <location>
        <begin position="2301"/>
        <end position="2341"/>
    </location>
</feature>
<keyword evidence="4 5" id="KW-0009">Actin-binding</keyword>
<feature type="repeat" description="Xin" evidence="5">
    <location>
        <begin position="971"/>
        <end position="986"/>
    </location>
</feature>
<feature type="region of interest" description="Disordered" evidence="6">
    <location>
        <begin position="3029"/>
        <end position="3069"/>
    </location>
</feature>
<feature type="repeat" description="Xin" evidence="5">
    <location>
        <begin position="683"/>
        <end position="698"/>
    </location>
</feature>
<feature type="region of interest" description="Disordered" evidence="6">
    <location>
        <begin position="2637"/>
        <end position="2662"/>
    </location>
</feature>
<comment type="similarity">
    <text evidence="5">Belongs to the Xin family.</text>
</comment>